<proteinExistence type="predicted"/>
<dbReference type="Gene3D" id="3.40.50.1820">
    <property type="entry name" value="alpha/beta hydrolase"/>
    <property type="match status" value="1"/>
</dbReference>
<reference evidence="2 3" key="1">
    <citation type="submission" date="2023-08" db="EMBL/GenBank/DDBJ databases">
        <title>Black Yeasts Isolated from many extreme environments.</title>
        <authorList>
            <person name="Coleine C."/>
            <person name="Stajich J.E."/>
            <person name="Selbmann L."/>
        </authorList>
    </citation>
    <scope>NUCLEOTIDE SEQUENCE [LARGE SCALE GENOMIC DNA]</scope>
    <source>
        <strain evidence="2 3">CCFEE 536</strain>
    </source>
</reference>
<feature type="non-terminal residue" evidence="2">
    <location>
        <position position="1"/>
    </location>
</feature>
<dbReference type="Proteomes" id="UP001357485">
    <property type="component" value="Unassembled WGS sequence"/>
</dbReference>
<evidence type="ECO:0000313" key="2">
    <source>
        <dbReference type="EMBL" id="KAK5118791.1"/>
    </source>
</evidence>
<keyword evidence="3" id="KW-1185">Reference proteome</keyword>
<sequence>WVHGNVNGFSGDANKIVILGQSPSSVPVDVWSYAYVAGPLVSGYVSYSGKAFSFPTNSEALAAQHWYGASAMLGCGFSGDVVPCMRSKNFTAIKSAAARVRAPVATSQAR</sequence>
<dbReference type="InterPro" id="IPR002018">
    <property type="entry name" value="CarbesteraseB"/>
</dbReference>
<dbReference type="Pfam" id="PF00135">
    <property type="entry name" value="COesterase"/>
    <property type="match status" value="1"/>
</dbReference>
<gene>
    <name evidence="2" type="ORF">LTR16_004878</name>
</gene>
<comment type="caution">
    <text evidence="2">The sequence shown here is derived from an EMBL/GenBank/DDBJ whole genome shotgun (WGS) entry which is preliminary data.</text>
</comment>
<feature type="domain" description="Carboxylesterase type B" evidence="1">
    <location>
        <begin position="1"/>
        <end position="99"/>
    </location>
</feature>
<protein>
    <recommendedName>
        <fullName evidence="1">Carboxylesterase type B domain-containing protein</fullName>
    </recommendedName>
</protein>
<evidence type="ECO:0000259" key="1">
    <source>
        <dbReference type="Pfam" id="PF00135"/>
    </source>
</evidence>
<accession>A0ABR0KRI4</accession>
<dbReference type="EMBL" id="JAVRRA010025329">
    <property type="protein sequence ID" value="KAK5118791.1"/>
    <property type="molecule type" value="Genomic_DNA"/>
</dbReference>
<name>A0ABR0KRI4_9PEZI</name>
<evidence type="ECO:0000313" key="3">
    <source>
        <dbReference type="Proteomes" id="UP001357485"/>
    </source>
</evidence>
<dbReference type="InterPro" id="IPR029058">
    <property type="entry name" value="AB_hydrolase_fold"/>
</dbReference>
<dbReference type="SUPFAM" id="SSF53474">
    <property type="entry name" value="alpha/beta-Hydrolases"/>
    <property type="match status" value="1"/>
</dbReference>
<organism evidence="2 3">
    <name type="scientific">Cryomyces antarcticus</name>
    <dbReference type="NCBI Taxonomy" id="329879"/>
    <lineage>
        <taxon>Eukaryota</taxon>
        <taxon>Fungi</taxon>
        <taxon>Dikarya</taxon>
        <taxon>Ascomycota</taxon>
        <taxon>Pezizomycotina</taxon>
        <taxon>Dothideomycetes</taxon>
        <taxon>Dothideomycetes incertae sedis</taxon>
        <taxon>Cryomyces</taxon>
    </lineage>
</organism>